<accession>X1KE39</accession>
<dbReference type="EMBL" id="BARU01043342">
    <property type="protein sequence ID" value="GAH80328.1"/>
    <property type="molecule type" value="Genomic_DNA"/>
</dbReference>
<name>X1KE39_9ZZZZ</name>
<protein>
    <submittedName>
        <fullName evidence="1">Uncharacterized protein</fullName>
    </submittedName>
</protein>
<feature type="non-terminal residue" evidence="1">
    <location>
        <position position="41"/>
    </location>
</feature>
<organism evidence="1">
    <name type="scientific">marine sediment metagenome</name>
    <dbReference type="NCBI Taxonomy" id="412755"/>
    <lineage>
        <taxon>unclassified sequences</taxon>
        <taxon>metagenomes</taxon>
        <taxon>ecological metagenomes</taxon>
    </lineage>
</organism>
<sequence length="41" mass="4962">MNIPNNIDQNIDYERLLIDKYKLTIFHESKIQPVIYKELVV</sequence>
<proteinExistence type="predicted"/>
<comment type="caution">
    <text evidence="1">The sequence shown here is derived from an EMBL/GenBank/DDBJ whole genome shotgun (WGS) entry which is preliminary data.</text>
</comment>
<reference evidence="1" key="1">
    <citation type="journal article" date="2014" name="Front. Microbiol.">
        <title>High frequency of phylogenetically diverse reductive dehalogenase-homologous genes in deep subseafloor sedimentary metagenomes.</title>
        <authorList>
            <person name="Kawai M."/>
            <person name="Futagami T."/>
            <person name="Toyoda A."/>
            <person name="Takaki Y."/>
            <person name="Nishi S."/>
            <person name="Hori S."/>
            <person name="Arai W."/>
            <person name="Tsubouchi T."/>
            <person name="Morono Y."/>
            <person name="Uchiyama I."/>
            <person name="Ito T."/>
            <person name="Fujiyama A."/>
            <person name="Inagaki F."/>
            <person name="Takami H."/>
        </authorList>
    </citation>
    <scope>NUCLEOTIDE SEQUENCE</scope>
    <source>
        <strain evidence="1">Expedition CK06-06</strain>
    </source>
</reference>
<evidence type="ECO:0000313" key="1">
    <source>
        <dbReference type="EMBL" id="GAH80328.1"/>
    </source>
</evidence>
<gene>
    <name evidence="1" type="ORF">S03H2_66395</name>
</gene>
<dbReference type="AlphaFoldDB" id="X1KE39"/>